<feature type="domain" description="DDE-1" evidence="2">
    <location>
        <begin position="34"/>
        <end position="201"/>
    </location>
</feature>
<name>A0A2B4STA4_STYPI</name>
<feature type="region of interest" description="Disordered" evidence="1">
    <location>
        <begin position="212"/>
        <end position="245"/>
    </location>
</feature>
<evidence type="ECO:0000313" key="3">
    <source>
        <dbReference type="EMBL" id="PFX31792.1"/>
    </source>
</evidence>
<accession>A0A2B4STA4</accession>
<dbReference type="InterPro" id="IPR050863">
    <property type="entry name" value="CenT-Element_Derived"/>
</dbReference>
<comment type="caution">
    <text evidence="3">The sequence shown here is derived from an EMBL/GenBank/DDBJ whole genome shotgun (WGS) entry which is preliminary data.</text>
</comment>
<evidence type="ECO:0000259" key="2">
    <source>
        <dbReference type="Pfam" id="PF03184"/>
    </source>
</evidence>
<reference evidence="4" key="1">
    <citation type="journal article" date="2017" name="bioRxiv">
        <title>Comparative analysis of the genomes of Stylophora pistillata and Acropora digitifera provides evidence for extensive differences between species of corals.</title>
        <authorList>
            <person name="Voolstra C.R."/>
            <person name="Li Y."/>
            <person name="Liew Y.J."/>
            <person name="Baumgarten S."/>
            <person name="Zoccola D."/>
            <person name="Flot J.-F."/>
            <person name="Tambutte S."/>
            <person name="Allemand D."/>
            <person name="Aranda M."/>
        </authorList>
    </citation>
    <scope>NUCLEOTIDE SEQUENCE [LARGE SCALE GENOMIC DNA]</scope>
</reference>
<dbReference type="PANTHER" id="PTHR19303:SF74">
    <property type="entry name" value="POGO TRANSPOSABLE ELEMENT WITH KRAB DOMAIN"/>
    <property type="match status" value="1"/>
</dbReference>
<evidence type="ECO:0000256" key="1">
    <source>
        <dbReference type="SAM" id="MobiDB-lite"/>
    </source>
</evidence>
<dbReference type="GO" id="GO:0003677">
    <property type="term" value="F:DNA binding"/>
    <property type="evidence" value="ECO:0007669"/>
    <property type="project" value="TreeGrafter"/>
</dbReference>
<sequence>MDETPMRFELPATRTLEFTGSRTVPVLSCGADKQSFTVALTVKANGEKLPPKVIFKGVRQLNINTPPRMQISVHKKGWMDEEGIKEWIRRNLRYTADQKALLVWDSFRGHLTEAVKDLLARRNVNVAVIPGGLTPVLQPLDKCINKPFKNKVRSQYQAWMVNGPFTYTPSGKKRAPSKQLVLQWIHKAWQEIPADLVAKSFKSCGISNAMDGTEDEAVWEEEGAGADEADDELENEFDTDSEREY</sequence>
<dbReference type="Gene3D" id="3.30.420.10">
    <property type="entry name" value="Ribonuclease H-like superfamily/Ribonuclease H"/>
    <property type="match status" value="1"/>
</dbReference>
<organism evidence="3 4">
    <name type="scientific">Stylophora pistillata</name>
    <name type="common">Smooth cauliflower coral</name>
    <dbReference type="NCBI Taxonomy" id="50429"/>
    <lineage>
        <taxon>Eukaryota</taxon>
        <taxon>Metazoa</taxon>
        <taxon>Cnidaria</taxon>
        <taxon>Anthozoa</taxon>
        <taxon>Hexacorallia</taxon>
        <taxon>Scleractinia</taxon>
        <taxon>Astrocoeniina</taxon>
        <taxon>Pocilloporidae</taxon>
        <taxon>Stylophora</taxon>
    </lineage>
</organism>
<dbReference type="Pfam" id="PF03184">
    <property type="entry name" value="DDE_1"/>
    <property type="match status" value="1"/>
</dbReference>
<proteinExistence type="predicted"/>
<evidence type="ECO:0000313" key="4">
    <source>
        <dbReference type="Proteomes" id="UP000225706"/>
    </source>
</evidence>
<dbReference type="InterPro" id="IPR004875">
    <property type="entry name" value="DDE_SF_endonuclease_dom"/>
</dbReference>
<dbReference type="InterPro" id="IPR036397">
    <property type="entry name" value="RNaseH_sf"/>
</dbReference>
<dbReference type="AlphaFoldDB" id="A0A2B4STA4"/>
<dbReference type="GO" id="GO:0005634">
    <property type="term" value="C:nucleus"/>
    <property type="evidence" value="ECO:0007669"/>
    <property type="project" value="TreeGrafter"/>
</dbReference>
<keyword evidence="4" id="KW-1185">Reference proteome</keyword>
<dbReference type="Proteomes" id="UP000225706">
    <property type="component" value="Unassembled WGS sequence"/>
</dbReference>
<gene>
    <name evidence="3" type="primary">POGK</name>
    <name evidence="3" type="ORF">AWC38_SpisGene3406</name>
</gene>
<protein>
    <submittedName>
        <fullName evidence="3">Pogo transposable element with KRAB domain</fullName>
    </submittedName>
</protein>
<dbReference type="EMBL" id="LSMT01000031">
    <property type="protein sequence ID" value="PFX31792.1"/>
    <property type="molecule type" value="Genomic_DNA"/>
</dbReference>
<feature type="compositionally biased region" description="Acidic residues" evidence="1">
    <location>
        <begin position="212"/>
        <end position="239"/>
    </location>
</feature>
<dbReference type="PANTHER" id="PTHR19303">
    <property type="entry name" value="TRANSPOSON"/>
    <property type="match status" value="1"/>
</dbReference>